<dbReference type="PIRSF" id="PIRSF006806">
    <property type="entry name" value="FTHF_cligase"/>
    <property type="match status" value="1"/>
</dbReference>
<dbReference type="EC" id="6.3.3.2" evidence="5"/>
<dbReference type="EMBL" id="DVOH01000038">
    <property type="protein sequence ID" value="HIV00507.1"/>
    <property type="molecule type" value="Genomic_DNA"/>
</dbReference>
<feature type="binding site" evidence="4">
    <location>
        <position position="50"/>
    </location>
    <ligand>
        <name>substrate</name>
    </ligand>
</feature>
<dbReference type="InterPro" id="IPR024185">
    <property type="entry name" value="FTHF_cligase-like_sf"/>
</dbReference>
<organism evidence="6 7">
    <name type="scientific">Candidatus Stercoripulliclostridium merdipullorum</name>
    <dbReference type="NCBI Taxonomy" id="2840952"/>
    <lineage>
        <taxon>Bacteria</taxon>
        <taxon>Bacillati</taxon>
        <taxon>Bacillota</taxon>
        <taxon>Clostridia</taxon>
        <taxon>Eubacteriales</taxon>
        <taxon>Candidatus Stercoripulliclostridium</taxon>
    </lineage>
</organism>
<dbReference type="GO" id="GO:0046872">
    <property type="term" value="F:metal ion binding"/>
    <property type="evidence" value="ECO:0007669"/>
    <property type="project" value="UniProtKB-KW"/>
</dbReference>
<dbReference type="AlphaFoldDB" id="A0A9D1SY36"/>
<reference evidence="6" key="1">
    <citation type="submission" date="2020-10" db="EMBL/GenBank/DDBJ databases">
        <authorList>
            <person name="Gilroy R."/>
        </authorList>
    </citation>
    <scope>NUCLEOTIDE SEQUENCE</scope>
    <source>
        <strain evidence="6">23406</strain>
    </source>
</reference>
<evidence type="ECO:0000256" key="3">
    <source>
        <dbReference type="ARBA" id="ARBA00022840"/>
    </source>
</evidence>
<dbReference type="GO" id="GO:0030272">
    <property type="term" value="F:5-formyltetrahydrofolate cyclo-ligase activity"/>
    <property type="evidence" value="ECO:0007669"/>
    <property type="project" value="UniProtKB-EC"/>
</dbReference>
<evidence type="ECO:0000256" key="2">
    <source>
        <dbReference type="ARBA" id="ARBA00022741"/>
    </source>
</evidence>
<keyword evidence="2 4" id="KW-0547">Nucleotide-binding</keyword>
<evidence type="ECO:0000256" key="5">
    <source>
        <dbReference type="RuleBase" id="RU361279"/>
    </source>
</evidence>
<dbReference type="PANTHER" id="PTHR23407:SF1">
    <property type="entry name" value="5-FORMYLTETRAHYDROFOLATE CYCLO-LIGASE"/>
    <property type="match status" value="1"/>
</dbReference>
<dbReference type="GO" id="GO:0005524">
    <property type="term" value="F:ATP binding"/>
    <property type="evidence" value="ECO:0007669"/>
    <property type="project" value="UniProtKB-KW"/>
</dbReference>
<feature type="binding site" evidence="4">
    <location>
        <begin position="124"/>
        <end position="132"/>
    </location>
    <ligand>
        <name>ATP</name>
        <dbReference type="ChEBI" id="CHEBI:30616"/>
    </ligand>
</feature>
<comment type="caution">
    <text evidence="6">The sequence shown here is derived from an EMBL/GenBank/DDBJ whole genome shotgun (WGS) entry which is preliminary data.</text>
</comment>
<evidence type="ECO:0000313" key="6">
    <source>
        <dbReference type="EMBL" id="HIV00507.1"/>
    </source>
</evidence>
<dbReference type="NCBIfam" id="TIGR02727">
    <property type="entry name" value="MTHFS_bact"/>
    <property type="match status" value="1"/>
</dbReference>
<keyword evidence="5" id="KW-0460">Magnesium</keyword>
<comment type="similarity">
    <text evidence="1 5">Belongs to the 5-formyltetrahydrofolate cyclo-ligase family.</text>
</comment>
<evidence type="ECO:0000256" key="4">
    <source>
        <dbReference type="PIRSR" id="PIRSR006806-1"/>
    </source>
</evidence>
<evidence type="ECO:0000313" key="7">
    <source>
        <dbReference type="Proteomes" id="UP000886891"/>
    </source>
</evidence>
<evidence type="ECO:0000256" key="1">
    <source>
        <dbReference type="ARBA" id="ARBA00010638"/>
    </source>
</evidence>
<sequence>MNKKEQRASVRGIVPADRAARSARIAEALFSSDLYREAQVIYAFCSAGQEPDTQAIVRRALRDGKQIFLPVVQGDEMRFFSYETGDPMTRGAFGISEPVLRRTASANPDLILVPMVAFDAACNRLGHGKGYYDRYLGQSGLKTVGIAFSEFRLDAVAVEPHDVKLDVIITDREVFRK</sequence>
<keyword evidence="6" id="KW-0436">Ligase</keyword>
<dbReference type="SUPFAM" id="SSF100950">
    <property type="entry name" value="NagB/RpiA/CoA transferase-like"/>
    <property type="match status" value="1"/>
</dbReference>
<dbReference type="Gene3D" id="3.40.50.10420">
    <property type="entry name" value="NagB/RpiA/CoA transferase-like"/>
    <property type="match status" value="1"/>
</dbReference>
<reference evidence="6" key="2">
    <citation type="journal article" date="2021" name="PeerJ">
        <title>Extensive microbial diversity within the chicken gut microbiome revealed by metagenomics and culture.</title>
        <authorList>
            <person name="Gilroy R."/>
            <person name="Ravi A."/>
            <person name="Getino M."/>
            <person name="Pursley I."/>
            <person name="Horton D.L."/>
            <person name="Alikhan N.F."/>
            <person name="Baker D."/>
            <person name="Gharbi K."/>
            <person name="Hall N."/>
            <person name="Watson M."/>
            <person name="Adriaenssens E.M."/>
            <person name="Foster-Nyarko E."/>
            <person name="Jarju S."/>
            <person name="Secka A."/>
            <person name="Antonio M."/>
            <person name="Oren A."/>
            <person name="Chaudhuri R.R."/>
            <person name="La Ragione R."/>
            <person name="Hildebrand F."/>
            <person name="Pallen M.J."/>
        </authorList>
    </citation>
    <scope>NUCLEOTIDE SEQUENCE</scope>
    <source>
        <strain evidence="6">23406</strain>
    </source>
</reference>
<dbReference type="GO" id="GO:0035999">
    <property type="term" value="P:tetrahydrofolate interconversion"/>
    <property type="evidence" value="ECO:0007669"/>
    <property type="project" value="TreeGrafter"/>
</dbReference>
<comment type="cofactor">
    <cofactor evidence="5">
        <name>Mg(2+)</name>
        <dbReference type="ChEBI" id="CHEBI:18420"/>
    </cofactor>
</comment>
<keyword evidence="5" id="KW-0479">Metal-binding</keyword>
<dbReference type="Proteomes" id="UP000886891">
    <property type="component" value="Unassembled WGS sequence"/>
</dbReference>
<dbReference type="InterPro" id="IPR002698">
    <property type="entry name" value="FTHF_cligase"/>
</dbReference>
<gene>
    <name evidence="6" type="ORF">IAB14_05280</name>
</gene>
<keyword evidence="3 4" id="KW-0067">ATP-binding</keyword>
<dbReference type="GO" id="GO:0009396">
    <property type="term" value="P:folic acid-containing compound biosynthetic process"/>
    <property type="evidence" value="ECO:0007669"/>
    <property type="project" value="TreeGrafter"/>
</dbReference>
<dbReference type="PANTHER" id="PTHR23407">
    <property type="entry name" value="ATPASE INHIBITOR/5-FORMYLTETRAHYDROFOLATE CYCLO-LIGASE"/>
    <property type="match status" value="1"/>
</dbReference>
<name>A0A9D1SY36_9FIRM</name>
<proteinExistence type="inferred from homology"/>
<comment type="catalytic activity">
    <reaction evidence="5">
        <text>(6S)-5-formyl-5,6,7,8-tetrahydrofolate + ATP = (6R)-5,10-methenyltetrahydrofolate + ADP + phosphate</text>
        <dbReference type="Rhea" id="RHEA:10488"/>
        <dbReference type="ChEBI" id="CHEBI:30616"/>
        <dbReference type="ChEBI" id="CHEBI:43474"/>
        <dbReference type="ChEBI" id="CHEBI:57455"/>
        <dbReference type="ChEBI" id="CHEBI:57457"/>
        <dbReference type="ChEBI" id="CHEBI:456216"/>
        <dbReference type="EC" id="6.3.3.2"/>
    </reaction>
</comment>
<accession>A0A9D1SY36</accession>
<dbReference type="InterPro" id="IPR037171">
    <property type="entry name" value="NagB/RpiA_transferase-like"/>
</dbReference>
<dbReference type="Pfam" id="PF01812">
    <property type="entry name" value="5-FTHF_cyc-lig"/>
    <property type="match status" value="1"/>
</dbReference>
<protein>
    <recommendedName>
        <fullName evidence="5">5-formyltetrahydrofolate cyclo-ligase</fullName>
        <ecNumber evidence="5">6.3.3.2</ecNumber>
    </recommendedName>
</protein>